<dbReference type="Bgee" id="ENSLACG00000009098">
    <property type="expression patterns" value="Expressed in post-anal tail muscle and 4 other cell types or tissues"/>
</dbReference>
<reference evidence="4" key="1">
    <citation type="submission" date="2011-08" db="EMBL/GenBank/DDBJ databases">
        <title>The draft genome of Latimeria chalumnae.</title>
        <authorList>
            <person name="Di Palma F."/>
            <person name="Alfoldi J."/>
            <person name="Johnson J."/>
            <person name="Berlin A."/>
            <person name="Gnerre S."/>
            <person name="Jaffe D."/>
            <person name="MacCallum I."/>
            <person name="Young S."/>
            <person name="Walker B.J."/>
            <person name="Lander E."/>
            <person name="Lindblad-Toh K."/>
        </authorList>
    </citation>
    <scope>NUCLEOTIDE SEQUENCE [LARGE SCALE GENOMIC DNA]</scope>
    <source>
        <strain evidence="4">Wild caught</strain>
    </source>
</reference>
<dbReference type="EMBL" id="AFYH01071922">
    <property type="status" value="NOT_ANNOTATED_CDS"/>
    <property type="molecule type" value="Genomic_DNA"/>
</dbReference>
<dbReference type="InterPro" id="IPR032394">
    <property type="entry name" value="Anoct_dimer"/>
</dbReference>
<reference evidence="3" key="3">
    <citation type="submission" date="2025-09" db="UniProtKB">
        <authorList>
            <consortium name="Ensembl"/>
        </authorList>
    </citation>
    <scope>IDENTIFICATION</scope>
</reference>
<dbReference type="PANTHER" id="PTHR12308">
    <property type="entry name" value="ANOCTAMIN"/>
    <property type="match status" value="1"/>
</dbReference>
<sequence>ILNSLAPDQDAVSKNGIYFRDGKKKVDYVLAYHYKKSGSLRKHAGRIQQNESSSRSQTGKQDHYLPGRSKDLEKAENEPQMDYHEDDKRLRRAEYEGKLMETGLELERDEEVFESKETHGIMQKIHSLAYKLTKPIRPKVKEHKENLVKHLSYPFSREKQHLFDLSDKDSFFDSKTRSTIVYEILKRTTCTKAKYSMGITSLLANAVYSAAYPLH</sequence>
<reference evidence="3" key="2">
    <citation type="submission" date="2025-08" db="UniProtKB">
        <authorList>
            <consortium name="Ensembl"/>
        </authorList>
    </citation>
    <scope>IDENTIFICATION</scope>
</reference>
<dbReference type="Proteomes" id="UP000008672">
    <property type="component" value="Unassembled WGS sequence"/>
</dbReference>
<dbReference type="EMBL" id="AFYH01071923">
    <property type="status" value="NOT_ANNOTATED_CDS"/>
    <property type="molecule type" value="Genomic_DNA"/>
</dbReference>
<dbReference type="PANTHER" id="PTHR12308:SF13">
    <property type="entry name" value="ANOCTAMIN-1"/>
    <property type="match status" value="1"/>
</dbReference>
<feature type="region of interest" description="Disordered" evidence="1">
    <location>
        <begin position="40"/>
        <end position="85"/>
    </location>
</feature>
<name>H3AL10_LATCH</name>
<feature type="compositionally biased region" description="Polar residues" evidence="1">
    <location>
        <begin position="47"/>
        <end position="59"/>
    </location>
</feature>
<gene>
    <name evidence="3" type="primary">ANO1</name>
</gene>
<evidence type="ECO:0000259" key="2">
    <source>
        <dbReference type="Pfam" id="PF16178"/>
    </source>
</evidence>
<keyword evidence="4" id="KW-1185">Reference proteome</keyword>
<dbReference type="HOGENOM" id="CLU_006685_5_0_1"/>
<dbReference type="EMBL" id="AFYH01071919">
    <property type="status" value="NOT_ANNOTATED_CDS"/>
    <property type="molecule type" value="Genomic_DNA"/>
</dbReference>
<dbReference type="GO" id="GO:0005886">
    <property type="term" value="C:plasma membrane"/>
    <property type="evidence" value="ECO:0007669"/>
    <property type="project" value="TreeGrafter"/>
</dbReference>
<dbReference type="EMBL" id="AFYH01071920">
    <property type="status" value="NOT_ANNOTATED_CDS"/>
    <property type="molecule type" value="Genomic_DNA"/>
</dbReference>
<proteinExistence type="predicted"/>
<protein>
    <submittedName>
        <fullName evidence="3">Anoctamin 1</fullName>
    </submittedName>
</protein>
<feature type="domain" description="Anoctamin dimerisation" evidence="2">
    <location>
        <begin position="116"/>
        <end position="215"/>
    </location>
</feature>
<dbReference type="AlphaFoldDB" id="H3AL10"/>
<dbReference type="EMBL" id="AFYH01071918">
    <property type="status" value="NOT_ANNOTATED_CDS"/>
    <property type="molecule type" value="Genomic_DNA"/>
</dbReference>
<evidence type="ECO:0000313" key="3">
    <source>
        <dbReference type="Ensembl" id="ENSLACP00000010331.1"/>
    </source>
</evidence>
<accession>H3AL10</accession>
<dbReference type="Pfam" id="PF16178">
    <property type="entry name" value="Anoct_dimer"/>
    <property type="match status" value="1"/>
</dbReference>
<dbReference type="Ensembl" id="ENSLACT00000010409.1">
    <property type="protein sequence ID" value="ENSLACP00000010331.1"/>
    <property type="gene ID" value="ENSLACG00000009098.1"/>
</dbReference>
<evidence type="ECO:0000313" key="4">
    <source>
        <dbReference type="Proteomes" id="UP000008672"/>
    </source>
</evidence>
<dbReference type="EMBL" id="AFYH01071921">
    <property type="status" value="NOT_ANNOTATED_CDS"/>
    <property type="molecule type" value="Genomic_DNA"/>
</dbReference>
<dbReference type="GO" id="GO:0046983">
    <property type="term" value="F:protein dimerization activity"/>
    <property type="evidence" value="ECO:0007669"/>
    <property type="project" value="InterPro"/>
</dbReference>
<organism evidence="3 4">
    <name type="scientific">Latimeria chalumnae</name>
    <name type="common">Coelacanth</name>
    <dbReference type="NCBI Taxonomy" id="7897"/>
    <lineage>
        <taxon>Eukaryota</taxon>
        <taxon>Metazoa</taxon>
        <taxon>Chordata</taxon>
        <taxon>Craniata</taxon>
        <taxon>Vertebrata</taxon>
        <taxon>Euteleostomi</taxon>
        <taxon>Coelacanthiformes</taxon>
        <taxon>Coelacanthidae</taxon>
        <taxon>Latimeria</taxon>
    </lineage>
</organism>
<dbReference type="InterPro" id="IPR007632">
    <property type="entry name" value="Anoctamin"/>
</dbReference>
<evidence type="ECO:0000256" key="1">
    <source>
        <dbReference type="SAM" id="MobiDB-lite"/>
    </source>
</evidence>
<feature type="compositionally biased region" description="Basic and acidic residues" evidence="1">
    <location>
        <begin position="60"/>
        <end position="85"/>
    </location>
</feature>
<dbReference type="GO" id="GO:0005229">
    <property type="term" value="F:intracellularly calcium-gated chloride channel activity"/>
    <property type="evidence" value="ECO:0007669"/>
    <property type="project" value="TreeGrafter"/>
</dbReference>
<dbReference type="GeneTree" id="ENSGT00940000157182"/>